<name>A0A482XW28_LAOST</name>
<feature type="compositionally biased region" description="Polar residues" evidence="3">
    <location>
        <begin position="617"/>
        <end position="645"/>
    </location>
</feature>
<dbReference type="STRING" id="195883.A0A482XW28"/>
<evidence type="ECO:0000256" key="3">
    <source>
        <dbReference type="SAM" id="MobiDB-lite"/>
    </source>
</evidence>
<dbReference type="GO" id="GO:0019905">
    <property type="term" value="F:syntaxin binding"/>
    <property type="evidence" value="ECO:0007669"/>
    <property type="project" value="InterPro"/>
</dbReference>
<dbReference type="InterPro" id="IPR026183">
    <property type="entry name" value="Taxilin_fam"/>
</dbReference>
<dbReference type="PANTHER" id="PTHR16127:SF13">
    <property type="entry name" value="GH01188P"/>
    <property type="match status" value="1"/>
</dbReference>
<reference evidence="4 5" key="1">
    <citation type="journal article" date="2017" name="Gigascience">
        <title>Genome sequence of the small brown planthopper, Laodelphax striatellus.</title>
        <authorList>
            <person name="Zhu J."/>
            <person name="Jiang F."/>
            <person name="Wang X."/>
            <person name="Yang P."/>
            <person name="Bao Y."/>
            <person name="Zhao W."/>
            <person name="Wang W."/>
            <person name="Lu H."/>
            <person name="Wang Q."/>
            <person name="Cui N."/>
            <person name="Li J."/>
            <person name="Chen X."/>
            <person name="Luo L."/>
            <person name="Yu J."/>
            <person name="Kang L."/>
            <person name="Cui F."/>
        </authorList>
    </citation>
    <scope>NUCLEOTIDE SEQUENCE [LARGE SCALE GENOMIC DNA]</scope>
    <source>
        <strain evidence="4">Lst14</strain>
    </source>
</reference>
<protein>
    <recommendedName>
        <fullName evidence="6">Alpha-taxilin</fullName>
    </recommendedName>
</protein>
<accession>A0A482XW28</accession>
<feature type="compositionally biased region" description="Polar residues" evidence="3">
    <location>
        <begin position="497"/>
        <end position="508"/>
    </location>
</feature>
<feature type="compositionally biased region" description="Basic and acidic residues" evidence="3">
    <location>
        <begin position="443"/>
        <end position="457"/>
    </location>
</feature>
<evidence type="ECO:0000256" key="1">
    <source>
        <dbReference type="ARBA" id="ARBA00009550"/>
    </source>
</evidence>
<dbReference type="SMR" id="A0A482XW28"/>
<dbReference type="PANTHER" id="PTHR16127">
    <property type="entry name" value="TAXILIN"/>
    <property type="match status" value="1"/>
</dbReference>
<feature type="compositionally biased region" description="Basic and acidic residues" evidence="3">
    <location>
        <begin position="649"/>
        <end position="661"/>
    </location>
</feature>
<keyword evidence="2" id="KW-0175">Coiled coil</keyword>
<feature type="compositionally biased region" description="Polar residues" evidence="3">
    <location>
        <begin position="462"/>
        <end position="472"/>
    </location>
</feature>
<feature type="region of interest" description="Disordered" evidence="3">
    <location>
        <begin position="1"/>
        <end position="62"/>
    </location>
</feature>
<comment type="similarity">
    <text evidence="1">Belongs to the taxilin family.</text>
</comment>
<evidence type="ECO:0000313" key="5">
    <source>
        <dbReference type="Proteomes" id="UP000291343"/>
    </source>
</evidence>
<dbReference type="OrthoDB" id="425555at2759"/>
<feature type="compositionally biased region" description="Polar residues" evidence="3">
    <location>
        <begin position="551"/>
        <end position="561"/>
    </location>
</feature>
<proteinExistence type="inferred from homology"/>
<evidence type="ECO:0000256" key="2">
    <source>
        <dbReference type="SAM" id="Coils"/>
    </source>
</evidence>
<feature type="region of interest" description="Disordered" evidence="3">
    <location>
        <begin position="397"/>
        <end position="661"/>
    </location>
</feature>
<evidence type="ECO:0000313" key="4">
    <source>
        <dbReference type="EMBL" id="RZF49289.1"/>
    </source>
</evidence>
<organism evidence="4 5">
    <name type="scientific">Laodelphax striatellus</name>
    <name type="common">Small brown planthopper</name>
    <name type="synonym">Delphax striatella</name>
    <dbReference type="NCBI Taxonomy" id="195883"/>
    <lineage>
        <taxon>Eukaryota</taxon>
        <taxon>Metazoa</taxon>
        <taxon>Ecdysozoa</taxon>
        <taxon>Arthropoda</taxon>
        <taxon>Hexapoda</taxon>
        <taxon>Insecta</taxon>
        <taxon>Pterygota</taxon>
        <taxon>Neoptera</taxon>
        <taxon>Paraneoptera</taxon>
        <taxon>Hemiptera</taxon>
        <taxon>Auchenorrhyncha</taxon>
        <taxon>Fulgoroidea</taxon>
        <taxon>Delphacidae</taxon>
        <taxon>Criomorphinae</taxon>
        <taxon>Laodelphax</taxon>
    </lineage>
</organism>
<dbReference type="InParanoid" id="A0A482XW28"/>
<feature type="compositionally biased region" description="Basic and acidic residues" evidence="3">
    <location>
        <begin position="51"/>
        <end position="62"/>
    </location>
</feature>
<dbReference type="Pfam" id="PF09728">
    <property type="entry name" value="Taxilin"/>
    <property type="match status" value="1"/>
</dbReference>
<comment type="caution">
    <text evidence="4">The sequence shown here is derived from an EMBL/GenBank/DDBJ whole genome shotgun (WGS) entry which is preliminary data.</text>
</comment>
<dbReference type="AlphaFoldDB" id="A0A482XW28"/>
<feature type="compositionally biased region" description="Basic and acidic residues" evidence="3">
    <location>
        <begin position="1"/>
        <end position="16"/>
    </location>
</feature>
<sequence>MEGAETETKPISKDAEISENDQPPTKETGAVKGKGQNKCGCDGPSTVKARSSREEKLKKKDDKRVEHVLKALNSLNTTEEKLAAMCKKYADIFDENRKVQLALKQSEKRNGVLQREKEQLQGEQSKSILTRSRLENLCRELQRQNKAIKDESLSKIREEEEKRKEVSAKFQSTLSEINHLMQQNTDKNSKLRDDNLDMNARLKSVCEQYELREKEVDRISKQMQLESQLAEAKLAKSRMEMAAEKELFAREKQQLLVEITQYQARCQEFQTNEINLRKQISLYNEKYDEFQRALAKSNEVFGGFKVEMDKMSKKILKLEKETITWKQRWENSHQALLSMADDKQKTDQQLGLVNRKLAALQGLCRTLQTERSAMLAKLKEAGISSDDALLTNGDVSTDVETNKEPESQTVNSCEKKQASTKSATTDNQQNSNAKCLKNSTKKCVKDKSNNEEKKSDDASLDSAVNVNGQSDASADGKVNGLLEVSNTTADVKVEVSPPTTNVSTSEDIASNDGVVGDKPQVSGSLDEKDIVCSNKDPAKTLVDSPKADSKQVGNDTKQVSADTKKVPADSKQANAKSKACKKNSRLSSPPKDIAAAGAKESTSCAASPSKGDGAKDSTPTSPSKMATVNQSSAAAGDKTATSPKATNCEAKKDKDCKKKKK</sequence>
<evidence type="ECO:0008006" key="6">
    <source>
        <dbReference type="Google" id="ProtNLM"/>
    </source>
</evidence>
<gene>
    <name evidence="4" type="ORF">LSTR_LSTR011813</name>
</gene>
<feature type="compositionally biased region" description="Polar residues" evidence="3">
    <location>
        <begin position="419"/>
        <end position="433"/>
    </location>
</feature>
<dbReference type="Proteomes" id="UP000291343">
    <property type="component" value="Unassembled WGS sequence"/>
</dbReference>
<dbReference type="EMBL" id="QKKF02000111">
    <property type="protein sequence ID" value="RZF49289.1"/>
    <property type="molecule type" value="Genomic_DNA"/>
</dbReference>
<keyword evidence="5" id="KW-1185">Reference proteome</keyword>
<feature type="coiled-coil region" evidence="2">
    <location>
        <begin position="103"/>
        <end position="176"/>
    </location>
</feature>